<dbReference type="RefSeq" id="WP_144811417.1">
    <property type="nucleotide sequence ID" value="NZ_VLKP01000001.1"/>
</dbReference>
<feature type="region of interest" description="Disordered" evidence="7">
    <location>
        <begin position="21"/>
        <end position="84"/>
    </location>
</feature>
<protein>
    <recommendedName>
        <fullName evidence="11">Lipoprotein</fullName>
    </recommendedName>
</protein>
<keyword evidence="3" id="KW-0472">Membrane</keyword>
<sequence>MKLKTAILMIALSLPLAGCGNKGPLVLPQAPVPDQTVPAEPPVEAGAQPAPDAPPADPVPAEPAPAEPVPGTPAPIAPKREGDG</sequence>
<evidence type="ECO:0000256" key="2">
    <source>
        <dbReference type="ARBA" id="ARBA00022729"/>
    </source>
</evidence>
<evidence type="ECO:0000256" key="7">
    <source>
        <dbReference type="SAM" id="MobiDB-lite"/>
    </source>
</evidence>
<dbReference type="InterPro" id="IPR032831">
    <property type="entry name" value="LptM_cons"/>
</dbReference>
<comment type="subcellular location">
    <subcellularLocation>
        <location evidence="1">Cell outer membrane</location>
        <topology evidence="1">Lipid-anchor</topology>
    </subcellularLocation>
</comment>
<proteinExistence type="predicted"/>
<feature type="chain" id="PRO_5022221764" description="Lipoprotein" evidence="8">
    <location>
        <begin position="18"/>
        <end position="84"/>
    </location>
</feature>
<dbReference type="Pfam" id="PF13627">
    <property type="entry name" value="LptM_cons"/>
    <property type="match status" value="1"/>
</dbReference>
<dbReference type="GO" id="GO:0009279">
    <property type="term" value="C:cell outer membrane"/>
    <property type="evidence" value="ECO:0007669"/>
    <property type="project" value="UniProtKB-SubCell"/>
</dbReference>
<dbReference type="NCBIfam" id="NF047847">
    <property type="entry name" value="SS_mature_LptM"/>
    <property type="match status" value="1"/>
</dbReference>
<gene>
    <name evidence="9" type="ORF">IP93_00415</name>
</gene>
<dbReference type="AlphaFoldDB" id="A0A562M3R8"/>
<evidence type="ECO:0000313" key="10">
    <source>
        <dbReference type="Proteomes" id="UP000316471"/>
    </source>
</evidence>
<feature type="compositionally biased region" description="Pro residues" evidence="7">
    <location>
        <begin position="51"/>
        <end position="76"/>
    </location>
</feature>
<evidence type="ECO:0000313" key="9">
    <source>
        <dbReference type="EMBL" id="TWI14418.1"/>
    </source>
</evidence>
<dbReference type="OrthoDB" id="6028527at2"/>
<evidence type="ECO:0000256" key="5">
    <source>
        <dbReference type="ARBA" id="ARBA00023237"/>
    </source>
</evidence>
<feature type="signal peptide" evidence="8">
    <location>
        <begin position="1"/>
        <end position="17"/>
    </location>
</feature>
<dbReference type="Proteomes" id="UP000316471">
    <property type="component" value="Unassembled WGS sequence"/>
</dbReference>
<keyword evidence="5" id="KW-0998">Cell outer membrane</keyword>
<reference evidence="9 10" key="1">
    <citation type="journal article" date="2015" name="Stand. Genomic Sci.">
        <title>Genomic Encyclopedia of Bacterial and Archaeal Type Strains, Phase III: the genomes of soil and plant-associated and newly described type strains.</title>
        <authorList>
            <person name="Whitman W.B."/>
            <person name="Woyke T."/>
            <person name="Klenk H.P."/>
            <person name="Zhou Y."/>
            <person name="Lilburn T.G."/>
            <person name="Beck B.J."/>
            <person name="De Vos P."/>
            <person name="Vandamme P."/>
            <person name="Eisen J.A."/>
            <person name="Garrity G."/>
            <person name="Hugenholtz P."/>
            <person name="Kyrpides N.C."/>
        </authorList>
    </citation>
    <scope>NUCLEOTIDE SEQUENCE [LARGE SCALE GENOMIC DNA]</scope>
    <source>
        <strain evidence="9 10">CGMCC 1.10136</strain>
    </source>
</reference>
<evidence type="ECO:0008006" key="11">
    <source>
        <dbReference type="Google" id="ProtNLM"/>
    </source>
</evidence>
<evidence type="ECO:0000256" key="3">
    <source>
        <dbReference type="ARBA" id="ARBA00023136"/>
    </source>
</evidence>
<evidence type="ECO:0000256" key="6">
    <source>
        <dbReference type="ARBA" id="ARBA00023288"/>
    </source>
</evidence>
<evidence type="ECO:0000256" key="8">
    <source>
        <dbReference type="SAM" id="SignalP"/>
    </source>
</evidence>
<dbReference type="EMBL" id="VLKP01000001">
    <property type="protein sequence ID" value="TWI14418.1"/>
    <property type="molecule type" value="Genomic_DNA"/>
</dbReference>
<keyword evidence="4" id="KW-0564">Palmitate</keyword>
<keyword evidence="6" id="KW-0449">Lipoprotein</keyword>
<organism evidence="9 10">
    <name type="scientific">Aerolutibacter ruishenii</name>
    <dbReference type="NCBI Taxonomy" id="686800"/>
    <lineage>
        <taxon>Bacteria</taxon>
        <taxon>Pseudomonadati</taxon>
        <taxon>Pseudomonadota</taxon>
        <taxon>Gammaproteobacteria</taxon>
        <taxon>Lysobacterales</taxon>
        <taxon>Lysobacteraceae</taxon>
        <taxon>Aerolutibacter</taxon>
    </lineage>
</organism>
<keyword evidence="2 8" id="KW-0732">Signal</keyword>
<accession>A0A562M3R8</accession>
<name>A0A562M3R8_9GAMM</name>
<evidence type="ECO:0000256" key="1">
    <source>
        <dbReference type="ARBA" id="ARBA00004459"/>
    </source>
</evidence>
<evidence type="ECO:0000256" key="4">
    <source>
        <dbReference type="ARBA" id="ARBA00023139"/>
    </source>
</evidence>
<comment type="caution">
    <text evidence="9">The sequence shown here is derived from an EMBL/GenBank/DDBJ whole genome shotgun (WGS) entry which is preliminary data.</text>
</comment>
<keyword evidence="10" id="KW-1185">Reference proteome</keyword>